<dbReference type="InterPro" id="IPR003848">
    <property type="entry name" value="DUF218"/>
</dbReference>
<dbReference type="Pfam" id="PF02698">
    <property type="entry name" value="DUF218"/>
    <property type="match status" value="1"/>
</dbReference>
<protein>
    <recommendedName>
        <fullName evidence="1">DUF218 domain-containing protein</fullName>
    </recommendedName>
</protein>
<accession>A0AA89C8G1</accession>
<name>A0AA89C8G1_PINIB</name>
<proteinExistence type="predicted"/>
<evidence type="ECO:0000313" key="2">
    <source>
        <dbReference type="EMBL" id="KAK3105366.1"/>
    </source>
</evidence>
<comment type="caution">
    <text evidence="2">The sequence shown here is derived from an EMBL/GenBank/DDBJ whole genome shotgun (WGS) entry which is preliminary data.</text>
</comment>
<evidence type="ECO:0000259" key="1">
    <source>
        <dbReference type="Pfam" id="PF02698"/>
    </source>
</evidence>
<gene>
    <name evidence="2" type="ORF">FSP39_023529</name>
</gene>
<dbReference type="InterPro" id="IPR014729">
    <property type="entry name" value="Rossmann-like_a/b/a_fold"/>
</dbReference>
<reference evidence="2" key="1">
    <citation type="submission" date="2019-08" db="EMBL/GenBank/DDBJ databases">
        <title>The improved chromosome-level genome for the pearl oyster Pinctada fucata martensii using PacBio sequencing and Hi-C.</title>
        <authorList>
            <person name="Zheng Z."/>
        </authorList>
    </citation>
    <scope>NUCLEOTIDE SEQUENCE</scope>
    <source>
        <strain evidence="2">ZZ-2019</strain>
        <tissue evidence="2">Adductor muscle</tissue>
    </source>
</reference>
<dbReference type="CDD" id="cd06259">
    <property type="entry name" value="YdcF-like"/>
    <property type="match status" value="1"/>
</dbReference>
<dbReference type="GO" id="GO:0005886">
    <property type="term" value="C:plasma membrane"/>
    <property type="evidence" value="ECO:0007669"/>
    <property type="project" value="TreeGrafter"/>
</dbReference>
<dbReference type="PANTHER" id="PTHR30336:SF20">
    <property type="entry name" value="DUF218 DOMAIN-CONTAINING PROTEIN"/>
    <property type="match status" value="1"/>
</dbReference>
<dbReference type="Gene3D" id="3.40.50.620">
    <property type="entry name" value="HUPs"/>
    <property type="match status" value="1"/>
</dbReference>
<dbReference type="AlphaFoldDB" id="A0AA89C8G1"/>
<evidence type="ECO:0000313" key="3">
    <source>
        <dbReference type="Proteomes" id="UP001186944"/>
    </source>
</evidence>
<feature type="non-terminal residue" evidence="2">
    <location>
        <position position="1"/>
    </location>
</feature>
<keyword evidence="3" id="KW-1185">Reference proteome</keyword>
<sequence length="199" mass="22669">FQSDVILGLGSHDTRVSIEAAGLWLAGWADILAFSGCSGNLTSGKWQVSEAEVFREIAISLGVPPMKILIETRSKNTGENIRYTHRMLNSKGMLPKKIILVQKPHMGRRTLATFMKQWPERDKVSRTDVMVRTPDITLIRYPSQDVGDLSDVINVMVGYFQRLDLYYHMNFQEYVHIPDDVRIAYQLLVKSNAYNNHLA</sequence>
<organism evidence="2 3">
    <name type="scientific">Pinctada imbricata</name>
    <name type="common">Atlantic pearl-oyster</name>
    <name type="synonym">Pinctada martensii</name>
    <dbReference type="NCBI Taxonomy" id="66713"/>
    <lineage>
        <taxon>Eukaryota</taxon>
        <taxon>Metazoa</taxon>
        <taxon>Spiralia</taxon>
        <taxon>Lophotrochozoa</taxon>
        <taxon>Mollusca</taxon>
        <taxon>Bivalvia</taxon>
        <taxon>Autobranchia</taxon>
        <taxon>Pteriomorphia</taxon>
        <taxon>Pterioida</taxon>
        <taxon>Pterioidea</taxon>
        <taxon>Pteriidae</taxon>
        <taxon>Pinctada</taxon>
    </lineage>
</organism>
<dbReference type="PANTHER" id="PTHR30336">
    <property type="entry name" value="INNER MEMBRANE PROTEIN, PROBABLE PERMEASE"/>
    <property type="match status" value="1"/>
</dbReference>
<dbReference type="EMBL" id="VSWD01000004">
    <property type="protein sequence ID" value="KAK3105366.1"/>
    <property type="molecule type" value="Genomic_DNA"/>
</dbReference>
<feature type="domain" description="DUF218" evidence="1">
    <location>
        <begin position="5"/>
        <end position="123"/>
    </location>
</feature>
<dbReference type="InterPro" id="IPR051599">
    <property type="entry name" value="Cell_Envelope_Assoc"/>
</dbReference>
<dbReference type="Proteomes" id="UP001186944">
    <property type="component" value="Unassembled WGS sequence"/>
</dbReference>